<dbReference type="SUPFAM" id="SSF53474">
    <property type="entry name" value="alpha/beta-Hydrolases"/>
    <property type="match status" value="1"/>
</dbReference>
<dbReference type="PRINTS" id="PR00111">
    <property type="entry name" value="ABHYDROLASE"/>
</dbReference>
<evidence type="ECO:0000313" key="3">
    <source>
        <dbReference type="Proteomes" id="UP000319263"/>
    </source>
</evidence>
<keyword evidence="3" id="KW-1185">Reference proteome</keyword>
<dbReference type="GO" id="GO:0016787">
    <property type="term" value="F:hydrolase activity"/>
    <property type="evidence" value="ECO:0007669"/>
    <property type="project" value="UniProtKB-KW"/>
</dbReference>
<reference evidence="2 3" key="1">
    <citation type="submission" date="2019-07" db="EMBL/GenBank/DDBJ databases">
        <title>Microlunatus dokdonensis sp. nov. isolated from the rhizospheric soil of the wild plant Elymus tsukushiensis.</title>
        <authorList>
            <person name="Ghim S.-Y."/>
            <person name="Hwang Y.-J."/>
            <person name="Son J.-S."/>
            <person name="Shin J.-H."/>
        </authorList>
    </citation>
    <scope>NUCLEOTIDE SEQUENCE [LARGE SCALE GENOMIC DNA]</scope>
    <source>
        <strain evidence="2 3">KUDC0627</strain>
    </source>
</reference>
<name>A0A516Q6H7_9ACTN</name>
<evidence type="ECO:0000313" key="2">
    <source>
        <dbReference type="EMBL" id="QDP98992.1"/>
    </source>
</evidence>
<dbReference type="KEGG" id="mik:FOE78_20695"/>
<dbReference type="AlphaFoldDB" id="A0A516Q6H7"/>
<keyword evidence="2" id="KW-0378">Hydrolase</keyword>
<dbReference type="EMBL" id="CP041692">
    <property type="protein sequence ID" value="QDP98992.1"/>
    <property type="molecule type" value="Genomic_DNA"/>
</dbReference>
<dbReference type="PANTHER" id="PTHR43194">
    <property type="entry name" value="HYDROLASE ALPHA/BETA FOLD FAMILY"/>
    <property type="match status" value="1"/>
</dbReference>
<dbReference type="InterPro" id="IPR029058">
    <property type="entry name" value="AB_hydrolase_fold"/>
</dbReference>
<organism evidence="2 3">
    <name type="scientific">Microlunatus elymi</name>
    <dbReference type="NCBI Taxonomy" id="2596828"/>
    <lineage>
        <taxon>Bacteria</taxon>
        <taxon>Bacillati</taxon>
        <taxon>Actinomycetota</taxon>
        <taxon>Actinomycetes</taxon>
        <taxon>Propionibacteriales</taxon>
        <taxon>Propionibacteriaceae</taxon>
        <taxon>Microlunatus</taxon>
    </lineage>
</organism>
<dbReference type="Gene3D" id="3.40.50.1820">
    <property type="entry name" value="alpha/beta hydrolase"/>
    <property type="match status" value="1"/>
</dbReference>
<evidence type="ECO:0000259" key="1">
    <source>
        <dbReference type="Pfam" id="PF12697"/>
    </source>
</evidence>
<dbReference type="Pfam" id="PF12697">
    <property type="entry name" value="Abhydrolase_6"/>
    <property type="match status" value="1"/>
</dbReference>
<sequence>MFVHGLWIHATAWAPWQALFEERGYTTTAPGWPGDGATVQETRDHHEELNGIGIEAICHHYADLIDAMATRPIVVGHSFGGLIAQELLANGYAAAAVGIDPAPIKGVKALPFSQLKSSWPVLSNPANKKKTVALTREQFRYSFGNTLTEEESESLYSRWTIPGPGRPLFEDATANFVRNSPAAIDMHQAARGPLLLISGTEDHVVPQKVTEAVVKLYADNPSQTDYRTIDGRGHSLTIDAGWADVAQIALDWITANQAKINPAEAATS</sequence>
<dbReference type="InterPro" id="IPR000073">
    <property type="entry name" value="AB_hydrolase_1"/>
</dbReference>
<dbReference type="OrthoDB" id="3810256at2"/>
<dbReference type="InterPro" id="IPR050228">
    <property type="entry name" value="Carboxylesterase_BioH"/>
</dbReference>
<dbReference type="Proteomes" id="UP000319263">
    <property type="component" value="Chromosome"/>
</dbReference>
<dbReference type="PANTHER" id="PTHR43194:SF2">
    <property type="entry name" value="PEROXISOMAL MEMBRANE PROTEIN LPX1"/>
    <property type="match status" value="1"/>
</dbReference>
<feature type="domain" description="AB hydrolase-1" evidence="1">
    <location>
        <begin position="2"/>
        <end position="247"/>
    </location>
</feature>
<accession>A0A516Q6H7</accession>
<gene>
    <name evidence="2" type="ORF">FOE78_20695</name>
</gene>
<protein>
    <submittedName>
        <fullName evidence="2">Alpha/beta hydrolase</fullName>
    </submittedName>
</protein>
<proteinExistence type="predicted"/>